<dbReference type="RefSeq" id="WP_202778826.1">
    <property type="nucleotide sequence ID" value="NZ_CP065425.1"/>
</dbReference>
<keyword evidence="3" id="KW-1185">Reference proteome</keyword>
<accession>A0ABX7E3K7</accession>
<dbReference type="GO" id="GO:0032259">
    <property type="term" value="P:methylation"/>
    <property type="evidence" value="ECO:0007669"/>
    <property type="project" value="UniProtKB-KW"/>
</dbReference>
<evidence type="ECO:0000313" key="2">
    <source>
        <dbReference type="EMBL" id="QQZ09875.1"/>
    </source>
</evidence>
<sequence length="189" mass="21273">MAGHRFKPEKAEKLLDPKRQELIPPEKVIELLDIQNGDIIADLGAGNGYLTLPLAKQTNETIYAVDIEPKMLDLLKGRAEQEGYQNIQYIQSDLENIQLEDHSVNKAVIAFVMHEVPDMKKAISECKRILKANGRLTILEWEAVESEIGPPLFERIPSGDLKQFLLENGFHSTVVSLNQSVYAASIDMY</sequence>
<dbReference type="InterPro" id="IPR013216">
    <property type="entry name" value="Methyltransf_11"/>
</dbReference>
<dbReference type="PANTHER" id="PTHR43591:SF24">
    <property type="entry name" value="2-METHOXY-6-POLYPRENYL-1,4-BENZOQUINOL METHYLASE, MITOCHONDRIAL"/>
    <property type="match status" value="1"/>
</dbReference>
<proteinExistence type="predicted"/>
<evidence type="ECO:0000313" key="3">
    <source>
        <dbReference type="Proteomes" id="UP000595691"/>
    </source>
</evidence>
<dbReference type="Pfam" id="PF08241">
    <property type="entry name" value="Methyltransf_11"/>
    <property type="match status" value="1"/>
</dbReference>
<keyword evidence="2" id="KW-0489">Methyltransferase</keyword>
<protein>
    <submittedName>
        <fullName evidence="2">Methyltransferase domain-containing protein</fullName>
    </submittedName>
</protein>
<name>A0ABX7E3K7_9BACI</name>
<dbReference type="EMBL" id="CP065425">
    <property type="protein sequence ID" value="QQZ09875.1"/>
    <property type="molecule type" value="Genomic_DNA"/>
</dbReference>
<dbReference type="GO" id="GO:0008168">
    <property type="term" value="F:methyltransferase activity"/>
    <property type="evidence" value="ECO:0007669"/>
    <property type="project" value="UniProtKB-KW"/>
</dbReference>
<dbReference type="Proteomes" id="UP000595691">
    <property type="component" value="Chromosome"/>
</dbReference>
<evidence type="ECO:0000259" key="1">
    <source>
        <dbReference type="Pfam" id="PF08241"/>
    </source>
</evidence>
<dbReference type="InterPro" id="IPR029063">
    <property type="entry name" value="SAM-dependent_MTases_sf"/>
</dbReference>
<dbReference type="CDD" id="cd02440">
    <property type="entry name" value="AdoMet_MTases"/>
    <property type="match status" value="1"/>
</dbReference>
<reference evidence="2 3" key="1">
    <citation type="submission" date="2020-11" db="EMBL/GenBank/DDBJ databases">
        <title>Taxonomic evaluation of the Bacillus sporothermodurans group of bacteria based on whole genome sequences.</title>
        <authorList>
            <person name="Fiedler G."/>
            <person name="Herbstmann A.-D."/>
            <person name="Doll E."/>
            <person name="Wenning M."/>
            <person name="Brinks E."/>
            <person name="Kabisch J."/>
            <person name="Breitenwieser F."/>
            <person name="Lappann M."/>
            <person name="Boehnlein C."/>
            <person name="Franz C."/>
        </authorList>
    </citation>
    <scope>NUCLEOTIDE SEQUENCE [LARGE SCALE GENOMIC DNA]</scope>
    <source>
        <strain evidence="2 3">JCM 19841</strain>
    </source>
</reference>
<organism evidence="2 3">
    <name type="scientific">Heyndrickxia vini</name>
    <dbReference type="NCBI Taxonomy" id="1476025"/>
    <lineage>
        <taxon>Bacteria</taxon>
        <taxon>Bacillati</taxon>
        <taxon>Bacillota</taxon>
        <taxon>Bacilli</taxon>
        <taxon>Bacillales</taxon>
        <taxon>Bacillaceae</taxon>
        <taxon>Heyndrickxia</taxon>
    </lineage>
</organism>
<keyword evidence="2" id="KW-0808">Transferase</keyword>
<dbReference type="Gene3D" id="3.40.50.150">
    <property type="entry name" value="Vaccinia Virus protein VP39"/>
    <property type="match status" value="1"/>
</dbReference>
<gene>
    <name evidence="2" type="ORF">I5776_02550</name>
</gene>
<dbReference type="PANTHER" id="PTHR43591">
    <property type="entry name" value="METHYLTRANSFERASE"/>
    <property type="match status" value="1"/>
</dbReference>
<feature type="domain" description="Methyltransferase type 11" evidence="1">
    <location>
        <begin position="42"/>
        <end position="137"/>
    </location>
</feature>
<dbReference type="SUPFAM" id="SSF53335">
    <property type="entry name" value="S-adenosyl-L-methionine-dependent methyltransferases"/>
    <property type="match status" value="1"/>
</dbReference>